<reference evidence="4 5" key="1">
    <citation type="submission" date="2017-03" db="EMBL/GenBank/DDBJ databases">
        <title>Genome of the blue death feigning beetle - Asbolus verrucosus.</title>
        <authorList>
            <person name="Rider S.D."/>
        </authorList>
    </citation>
    <scope>NUCLEOTIDE SEQUENCE [LARGE SCALE GENOMIC DNA]</scope>
    <source>
        <strain evidence="4">Butters</strain>
        <tissue evidence="4">Head and leg muscle</tissue>
    </source>
</reference>
<name>A0A482WCB4_ASBVE</name>
<dbReference type="EMBL" id="QDEB01004005">
    <property type="protein sequence ID" value="RZC42891.1"/>
    <property type="molecule type" value="Genomic_DNA"/>
</dbReference>
<dbReference type="STRING" id="1661398.A0A482WCB4"/>
<feature type="non-terminal residue" evidence="4">
    <location>
        <position position="331"/>
    </location>
</feature>
<dbReference type="InterPro" id="IPR013320">
    <property type="entry name" value="ConA-like_dom_sf"/>
</dbReference>
<dbReference type="InterPro" id="IPR035754">
    <property type="entry name" value="SPRY_SPSB3"/>
</dbReference>
<dbReference type="PROSITE" id="PS50188">
    <property type="entry name" value="B302_SPRY"/>
    <property type="match status" value="1"/>
</dbReference>
<dbReference type="AlphaFoldDB" id="A0A482WCB4"/>
<feature type="region of interest" description="Disordered" evidence="2">
    <location>
        <begin position="311"/>
        <end position="331"/>
    </location>
</feature>
<dbReference type="SMART" id="SM00449">
    <property type="entry name" value="SPRY"/>
    <property type="match status" value="1"/>
</dbReference>
<dbReference type="CDD" id="cd12876">
    <property type="entry name" value="SPRY_SOCS3"/>
    <property type="match status" value="1"/>
</dbReference>
<dbReference type="OrthoDB" id="5951542at2759"/>
<dbReference type="Proteomes" id="UP000292052">
    <property type="component" value="Unassembled WGS sequence"/>
</dbReference>
<dbReference type="Gene3D" id="2.60.120.920">
    <property type="match status" value="1"/>
</dbReference>
<evidence type="ECO:0000313" key="5">
    <source>
        <dbReference type="Proteomes" id="UP000292052"/>
    </source>
</evidence>
<organism evidence="4 5">
    <name type="scientific">Asbolus verrucosus</name>
    <name type="common">Desert ironclad beetle</name>
    <dbReference type="NCBI Taxonomy" id="1661398"/>
    <lineage>
        <taxon>Eukaryota</taxon>
        <taxon>Metazoa</taxon>
        <taxon>Ecdysozoa</taxon>
        <taxon>Arthropoda</taxon>
        <taxon>Hexapoda</taxon>
        <taxon>Insecta</taxon>
        <taxon>Pterygota</taxon>
        <taxon>Neoptera</taxon>
        <taxon>Endopterygota</taxon>
        <taxon>Coleoptera</taxon>
        <taxon>Polyphaga</taxon>
        <taxon>Cucujiformia</taxon>
        <taxon>Tenebrionidae</taxon>
        <taxon>Pimeliinae</taxon>
        <taxon>Asbolus</taxon>
    </lineage>
</organism>
<comment type="caution">
    <text evidence="4">The sequence shown here is derived from an EMBL/GenBank/DDBJ whole genome shotgun (WGS) entry which is preliminary data.</text>
</comment>
<dbReference type="GO" id="GO:0043161">
    <property type="term" value="P:proteasome-mediated ubiquitin-dependent protein catabolic process"/>
    <property type="evidence" value="ECO:0007669"/>
    <property type="project" value="TreeGrafter"/>
</dbReference>
<dbReference type="SUPFAM" id="SSF49899">
    <property type="entry name" value="Concanavalin A-like lectins/glucanases"/>
    <property type="match status" value="1"/>
</dbReference>
<sequence>MMHFDIRTRDPAEFNRKGFRYLSPYCTEKCVNNLIDGKLQCNCGDSGIYNWIWEKQEDTCALLSKDSREVTFHPVYSSGTAALRGSKPFMKNHHHFWEMKMLSNLYGTDVMVGVGTSAIIFAEWRYRFFSLLGFDKQSWGYSYNGTVQHDNITRCYGSKFGLGSLIGVHLDMCKGTLEYYLNRKPLGVAFKGLKTYELYPMICSTAAQSAMKMTCATSIEPSLQLSCLQCIVKHPQLYDQFKTIPGLARIYESKFFWMLPKEYEDPKRKARGGQWCSKRRKVLFPIRWPTYYGPGQQHMVKISLHFHNSDSDSDSSCDMINGENEPSTSKE</sequence>
<keyword evidence="5" id="KW-1185">Reference proteome</keyword>
<protein>
    <submittedName>
        <fullName evidence="4">SPRY domain-containing SOCS box protein 3</fullName>
    </submittedName>
</protein>
<dbReference type="InterPro" id="IPR003877">
    <property type="entry name" value="SPRY_dom"/>
</dbReference>
<dbReference type="GO" id="GO:0019005">
    <property type="term" value="C:SCF ubiquitin ligase complex"/>
    <property type="evidence" value="ECO:0007669"/>
    <property type="project" value="TreeGrafter"/>
</dbReference>
<proteinExistence type="predicted"/>
<dbReference type="PANTHER" id="PTHR12245">
    <property type="entry name" value="SPRY DOMAIN CONTAINING SOCS BOX PROTEIN"/>
    <property type="match status" value="1"/>
</dbReference>
<dbReference type="InterPro" id="IPR043136">
    <property type="entry name" value="B30.2/SPRY_sf"/>
</dbReference>
<dbReference type="PANTHER" id="PTHR12245:SF5">
    <property type="entry name" value="SPRY DOMAIN-CONTAINING SOCS BOX PROTEIN 3"/>
    <property type="match status" value="1"/>
</dbReference>
<dbReference type="InterPro" id="IPR001870">
    <property type="entry name" value="B30.2/SPRY"/>
</dbReference>
<evidence type="ECO:0000256" key="2">
    <source>
        <dbReference type="SAM" id="MobiDB-lite"/>
    </source>
</evidence>
<feature type="domain" description="B30.2/SPRY" evidence="3">
    <location>
        <begin position="21"/>
        <end position="220"/>
    </location>
</feature>
<evidence type="ECO:0000259" key="3">
    <source>
        <dbReference type="PROSITE" id="PS50188"/>
    </source>
</evidence>
<evidence type="ECO:0000313" key="4">
    <source>
        <dbReference type="EMBL" id="RZC42891.1"/>
    </source>
</evidence>
<dbReference type="InterPro" id="IPR050672">
    <property type="entry name" value="FBXO45-Fsn/SPSB_families"/>
</dbReference>
<keyword evidence="1" id="KW-0833">Ubl conjugation pathway</keyword>
<gene>
    <name evidence="4" type="ORF">BDFB_005923</name>
</gene>
<dbReference type="Pfam" id="PF00622">
    <property type="entry name" value="SPRY"/>
    <property type="match status" value="1"/>
</dbReference>
<accession>A0A482WCB4</accession>
<evidence type="ECO:0000256" key="1">
    <source>
        <dbReference type="ARBA" id="ARBA00022786"/>
    </source>
</evidence>